<comment type="caution">
    <text evidence="1">The sequence shown here is derived from an EMBL/GenBank/DDBJ whole genome shotgun (WGS) entry which is preliminary data.</text>
</comment>
<evidence type="ECO:0000313" key="1">
    <source>
        <dbReference type="EMBL" id="KAI4827039.1"/>
    </source>
</evidence>
<dbReference type="Proteomes" id="UP001057452">
    <property type="component" value="Chromosome 5"/>
</dbReference>
<evidence type="ECO:0000313" key="2">
    <source>
        <dbReference type="Proteomes" id="UP001057452"/>
    </source>
</evidence>
<name>A0ACB9XKW9_CHAAC</name>
<organism evidence="1 2">
    <name type="scientific">Chaenocephalus aceratus</name>
    <name type="common">Blackfin icefish</name>
    <name type="synonym">Chaenichthys aceratus</name>
    <dbReference type="NCBI Taxonomy" id="36190"/>
    <lineage>
        <taxon>Eukaryota</taxon>
        <taxon>Metazoa</taxon>
        <taxon>Chordata</taxon>
        <taxon>Craniata</taxon>
        <taxon>Vertebrata</taxon>
        <taxon>Euteleostomi</taxon>
        <taxon>Actinopterygii</taxon>
        <taxon>Neopterygii</taxon>
        <taxon>Teleostei</taxon>
        <taxon>Neoteleostei</taxon>
        <taxon>Acanthomorphata</taxon>
        <taxon>Eupercaria</taxon>
        <taxon>Perciformes</taxon>
        <taxon>Notothenioidei</taxon>
        <taxon>Channichthyidae</taxon>
        <taxon>Chaenocephalus</taxon>
    </lineage>
</organism>
<feature type="non-terminal residue" evidence="1">
    <location>
        <position position="1"/>
    </location>
</feature>
<accession>A0ACB9XKW9</accession>
<proteinExistence type="predicted"/>
<feature type="non-terminal residue" evidence="1">
    <location>
        <position position="157"/>
    </location>
</feature>
<sequence length="157" mass="17047">KSLEAEGYGESPSDCAQGLQLIPSPHRIGSPPVDPPHNRTIPQCIDFCHFLPNPDGISAGREDLLEPAERRLPVRGRAETPPYIPLCFMLQELFFDATLPQLLTMQLAAAEPCVGDIQLWMVTDAQEVTGTTVVTQLGQLLRSVISAQRSGECAAGR</sequence>
<reference evidence="1" key="1">
    <citation type="submission" date="2022-05" db="EMBL/GenBank/DDBJ databases">
        <title>Chromosome-level genome of Chaenocephalus aceratus.</title>
        <authorList>
            <person name="Park H."/>
        </authorList>
    </citation>
    <scope>NUCLEOTIDE SEQUENCE</scope>
    <source>
        <strain evidence="1">KU_202001</strain>
    </source>
</reference>
<protein>
    <submittedName>
        <fullName evidence="1">Uncharacterized protein</fullName>
    </submittedName>
</protein>
<dbReference type="EMBL" id="CM043789">
    <property type="protein sequence ID" value="KAI4827039.1"/>
    <property type="molecule type" value="Genomic_DNA"/>
</dbReference>
<gene>
    <name evidence="1" type="ORF">KUCAC02_030466</name>
</gene>
<keyword evidence="2" id="KW-1185">Reference proteome</keyword>